<organism evidence="5 6">
    <name type="scientific">Streptomyces zhihengii</name>
    <dbReference type="NCBI Taxonomy" id="1818004"/>
    <lineage>
        <taxon>Bacteria</taxon>
        <taxon>Bacillati</taxon>
        <taxon>Actinomycetota</taxon>
        <taxon>Actinomycetes</taxon>
        <taxon>Kitasatosporales</taxon>
        <taxon>Streptomycetaceae</taxon>
        <taxon>Streptomyces</taxon>
    </lineage>
</organism>
<dbReference type="Pfam" id="PF00534">
    <property type="entry name" value="Glycos_transf_1"/>
    <property type="match status" value="1"/>
</dbReference>
<keyword evidence="6" id="KW-1185">Reference proteome</keyword>
<name>A0ABS2UXE1_9ACTN</name>
<protein>
    <submittedName>
        <fullName evidence="5">Glycosyltransferase family 4 protein</fullName>
    </submittedName>
</protein>
<accession>A0ABS2UXE1</accession>
<dbReference type="Proteomes" id="UP000664109">
    <property type="component" value="Unassembled WGS sequence"/>
</dbReference>
<comment type="caution">
    <text evidence="5">The sequence shown here is derived from an EMBL/GenBank/DDBJ whole genome shotgun (WGS) entry which is preliminary data.</text>
</comment>
<gene>
    <name evidence="5" type="ORF">JE024_25445</name>
</gene>
<evidence type="ECO:0000259" key="4">
    <source>
        <dbReference type="Pfam" id="PF13579"/>
    </source>
</evidence>
<dbReference type="EMBL" id="JAFEJA010000001">
    <property type="protein sequence ID" value="MBM9622019.1"/>
    <property type="molecule type" value="Genomic_DNA"/>
</dbReference>
<feature type="domain" description="Glycosyltransferase subfamily 4-like N-terminal" evidence="4">
    <location>
        <begin position="23"/>
        <end position="198"/>
    </location>
</feature>
<sequence>MSTPTARSLRVLLVSHYYPPHVGGIENVVRQEAVHLVRQGASVTVLTSGTPAEVRAQGRGAAGEDGDGVRVVRVAAWNGLEERRGVPFPVLSPRLVPLALRWARWADVVHLHDCLYTTSWAAGAAAALTRTPHVLTQHVALVDHPSPVVRQVQRAVYAVAGRGLLRRARRVIVLNSSVAGFVADHGARTGSVRHVANGIDAVGFRPAGSREERDRARDRFRLPRDRVLVLFVGRLVPKKGSDLLLAAADPAYDLVFVGEGNEAGRAAGRPGVHYLGALPPDAVTDAYRACDVFALPSTTEGFPLTVQEAMASGLPVVTTDDPGYAPYGLDRDHVRLLPRDAGELRAALAALAADTRLRERMGRYSRHYATSCFAWPEHTRTLLGLYRCALSGTPGEQPSRTPVEAA</sequence>
<dbReference type="SUPFAM" id="SSF53756">
    <property type="entry name" value="UDP-Glycosyltransferase/glycogen phosphorylase"/>
    <property type="match status" value="1"/>
</dbReference>
<reference evidence="5 6" key="1">
    <citation type="journal article" date="2016" name="Arch. Microbiol.">
        <title>Streptomyces zhihengii sp. nov., isolated from rhizospheric soil of Psammosilene tunicoides.</title>
        <authorList>
            <person name="Huang M.J."/>
            <person name="Fei J.J."/>
            <person name="Salam N."/>
            <person name="Kim C.J."/>
            <person name="Hozzein W.N."/>
            <person name="Xiao M."/>
            <person name="Huang H.Q."/>
            <person name="Li W.J."/>
        </authorList>
    </citation>
    <scope>NUCLEOTIDE SEQUENCE [LARGE SCALE GENOMIC DNA]</scope>
    <source>
        <strain evidence="5 6">YIM T102</strain>
    </source>
</reference>
<dbReference type="RefSeq" id="WP_205375812.1">
    <property type="nucleotide sequence ID" value="NZ_JAFEJA010000001.1"/>
</dbReference>
<keyword evidence="1" id="KW-0328">Glycosyltransferase</keyword>
<proteinExistence type="predicted"/>
<evidence type="ECO:0000256" key="1">
    <source>
        <dbReference type="ARBA" id="ARBA00022676"/>
    </source>
</evidence>
<dbReference type="PANTHER" id="PTHR45947">
    <property type="entry name" value="SULFOQUINOVOSYL TRANSFERASE SQD2"/>
    <property type="match status" value="1"/>
</dbReference>
<dbReference type="InterPro" id="IPR050194">
    <property type="entry name" value="Glycosyltransferase_grp1"/>
</dbReference>
<keyword evidence="2" id="KW-0808">Transferase</keyword>
<dbReference type="Pfam" id="PF13579">
    <property type="entry name" value="Glyco_trans_4_4"/>
    <property type="match status" value="1"/>
</dbReference>
<dbReference type="InterPro" id="IPR028098">
    <property type="entry name" value="Glyco_trans_4-like_N"/>
</dbReference>
<dbReference type="Gene3D" id="3.40.50.2000">
    <property type="entry name" value="Glycogen Phosphorylase B"/>
    <property type="match status" value="2"/>
</dbReference>
<feature type="domain" description="Glycosyl transferase family 1" evidence="3">
    <location>
        <begin position="213"/>
        <end position="367"/>
    </location>
</feature>
<dbReference type="CDD" id="cd03801">
    <property type="entry name" value="GT4_PimA-like"/>
    <property type="match status" value="1"/>
</dbReference>
<evidence type="ECO:0000256" key="2">
    <source>
        <dbReference type="ARBA" id="ARBA00022679"/>
    </source>
</evidence>
<dbReference type="PANTHER" id="PTHR45947:SF3">
    <property type="entry name" value="SULFOQUINOVOSYL TRANSFERASE SQD2"/>
    <property type="match status" value="1"/>
</dbReference>
<evidence type="ECO:0000313" key="6">
    <source>
        <dbReference type="Proteomes" id="UP000664109"/>
    </source>
</evidence>
<dbReference type="InterPro" id="IPR001296">
    <property type="entry name" value="Glyco_trans_1"/>
</dbReference>
<evidence type="ECO:0000259" key="3">
    <source>
        <dbReference type="Pfam" id="PF00534"/>
    </source>
</evidence>
<evidence type="ECO:0000313" key="5">
    <source>
        <dbReference type="EMBL" id="MBM9622019.1"/>
    </source>
</evidence>